<reference evidence="2 4" key="2">
    <citation type="journal article" date="2018" name="Plant J.">
        <title>The Physcomitrella patens chromosome-scale assembly reveals moss genome structure and evolution.</title>
        <authorList>
            <person name="Lang D."/>
            <person name="Ullrich K.K."/>
            <person name="Murat F."/>
            <person name="Fuchs J."/>
            <person name="Jenkins J."/>
            <person name="Haas F.B."/>
            <person name="Piednoel M."/>
            <person name="Gundlach H."/>
            <person name="Van Bel M."/>
            <person name="Meyberg R."/>
            <person name="Vives C."/>
            <person name="Morata J."/>
            <person name="Symeonidi A."/>
            <person name="Hiss M."/>
            <person name="Muchero W."/>
            <person name="Kamisugi Y."/>
            <person name="Saleh O."/>
            <person name="Blanc G."/>
            <person name="Decker E.L."/>
            <person name="van Gessel N."/>
            <person name="Grimwood J."/>
            <person name="Hayes R.D."/>
            <person name="Graham S.W."/>
            <person name="Gunter L.E."/>
            <person name="McDaniel S.F."/>
            <person name="Hoernstein S.N.W."/>
            <person name="Larsson A."/>
            <person name="Li F.W."/>
            <person name="Perroud P.F."/>
            <person name="Phillips J."/>
            <person name="Ranjan P."/>
            <person name="Rokshar D.S."/>
            <person name="Rothfels C.J."/>
            <person name="Schneider L."/>
            <person name="Shu S."/>
            <person name="Stevenson D.W."/>
            <person name="Thummler F."/>
            <person name="Tillich M."/>
            <person name="Villarreal Aguilar J.C."/>
            <person name="Widiez T."/>
            <person name="Wong G.K."/>
            <person name="Wymore A."/>
            <person name="Zhang Y."/>
            <person name="Zimmer A.D."/>
            <person name="Quatrano R.S."/>
            <person name="Mayer K.F.X."/>
            <person name="Goodstein D."/>
            <person name="Casacuberta J.M."/>
            <person name="Vandepoele K."/>
            <person name="Reski R."/>
            <person name="Cuming A.C."/>
            <person name="Tuskan G.A."/>
            <person name="Maumus F."/>
            <person name="Salse J."/>
            <person name="Schmutz J."/>
            <person name="Rensing S.A."/>
        </authorList>
    </citation>
    <scope>NUCLEOTIDE SEQUENCE [LARGE SCALE GENOMIC DNA]</scope>
    <source>
        <strain evidence="3 4">cv. Gransden 2004</strain>
    </source>
</reference>
<dbReference type="EnsemblPlants" id="Pp3c16_21780V3.1">
    <property type="protein sequence ID" value="PAC:32984408.CDS.1"/>
    <property type="gene ID" value="Pp3c16_21780"/>
</dbReference>
<dbReference type="Gramene" id="Pp3c16_21780V3.1">
    <property type="protein sequence ID" value="PAC:32984408.CDS.1"/>
    <property type="gene ID" value="Pp3c16_21780"/>
</dbReference>
<evidence type="ECO:0000313" key="4">
    <source>
        <dbReference type="Proteomes" id="UP000006727"/>
    </source>
</evidence>
<protein>
    <recommendedName>
        <fullName evidence="5">Secreted protein</fullName>
    </recommendedName>
</protein>
<feature type="chain" id="PRO_5036318937" description="Secreted protein" evidence="1">
    <location>
        <begin position="18"/>
        <end position="62"/>
    </location>
</feature>
<keyword evidence="1" id="KW-0732">Signal</keyword>
<accession>A0A2K1J9L4</accession>
<reference evidence="3" key="3">
    <citation type="submission" date="2020-12" db="UniProtKB">
        <authorList>
            <consortium name="EnsemblPlants"/>
        </authorList>
    </citation>
    <scope>IDENTIFICATION</scope>
</reference>
<feature type="signal peptide" evidence="1">
    <location>
        <begin position="1"/>
        <end position="17"/>
    </location>
</feature>
<dbReference type="Proteomes" id="UP000006727">
    <property type="component" value="Chromosome 16"/>
</dbReference>
<sequence length="62" mass="6713">MVLWSLSFAMHAWLSSCAVPALGCKWESSSEPRTSLACTPTLGRVTTNLAVQLLKDCNSVSR</sequence>
<dbReference type="AlphaFoldDB" id="A0A2K1J9L4"/>
<organism evidence="2">
    <name type="scientific">Physcomitrium patens</name>
    <name type="common">Spreading-leaved earth moss</name>
    <name type="synonym">Physcomitrella patens</name>
    <dbReference type="NCBI Taxonomy" id="3218"/>
    <lineage>
        <taxon>Eukaryota</taxon>
        <taxon>Viridiplantae</taxon>
        <taxon>Streptophyta</taxon>
        <taxon>Embryophyta</taxon>
        <taxon>Bryophyta</taxon>
        <taxon>Bryophytina</taxon>
        <taxon>Bryopsida</taxon>
        <taxon>Funariidae</taxon>
        <taxon>Funariales</taxon>
        <taxon>Funariaceae</taxon>
        <taxon>Physcomitrium</taxon>
    </lineage>
</organism>
<keyword evidence="4" id="KW-1185">Reference proteome</keyword>
<name>A0A2K1J9L4_PHYPA</name>
<evidence type="ECO:0000256" key="1">
    <source>
        <dbReference type="SAM" id="SignalP"/>
    </source>
</evidence>
<proteinExistence type="predicted"/>
<evidence type="ECO:0000313" key="2">
    <source>
        <dbReference type="EMBL" id="PNR38218.1"/>
    </source>
</evidence>
<dbReference type="EMBL" id="ABEU02000016">
    <property type="protein sequence ID" value="PNR38218.1"/>
    <property type="molecule type" value="Genomic_DNA"/>
</dbReference>
<evidence type="ECO:0008006" key="5">
    <source>
        <dbReference type="Google" id="ProtNLM"/>
    </source>
</evidence>
<reference evidence="2 4" key="1">
    <citation type="journal article" date="2008" name="Science">
        <title>The Physcomitrella genome reveals evolutionary insights into the conquest of land by plants.</title>
        <authorList>
            <person name="Rensing S."/>
            <person name="Lang D."/>
            <person name="Zimmer A."/>
            <person name="Terry A."/>
            <person name="Salamov A."/>
            <person name="Shapiro H."/>
            <person name="Nishiyama T."/>
            <person name="Perroud P.-F."/>
            <person name="Lindquist E."/>
            <person name="Kamisugi Y."/>
            <person name="Tanahashi T."/>
            <person name="Sakakibara K."/>
            <person name="Fujita T."/>
            <person name="Oishi K."/>
            <person name="Shin-I T."/>
            <person name="Kuroki Y."/>
            <person name="Toyoda A."/>
            <person name="Suzuki Y."/>
            <person name="Hashimoto A."/>
            <person name="Yamaguchi K."/>
            <person name="Sugano A."/>
            <person name="Kohara Y."/>
            <person name="Fujiyama A."/>
            <person name="Anterola A."/>
            <person name="Aoki S."/>
            <person name="Ashton N."/>
            <person name="Barbazuk W.B."/>
            <person name="Barker E."/>
            <person name="Bennetzen J."/>
            <person name="Bezanilla M."/>
            <person name="Blankenship R."/>
            <person name="Cho S.H."/>
            <person name="Dutcher S."/>
            <person name="Estelle M."/>
            <person name="Fawcett J.A."/>
            <person name="Gundlach H."/>
            <person name="Hanada K."/>
            <person name="Heyl A."/>
            <person name="Hicks K.A."/>
            <person name="Hugh J."/>
            <person name="Lohr M."/>
            <person name="Mayer K."/>
            <person name="Melkozernov A."/>
            <person name="Murata T."/>
            <person name="Nelson D."/>
            <person name="Pils B."/>
            <person name="Prigge M."/>
            <person name="Reiss B."/>
            <person name="Renner T."/>
            <person name="Rombauts S."/>
            <person name="Rushton P."/>
            <person name="Sanderfoot A."/>
            <person name="Schween G."/>
            <person name="Shiu S.-H."/>
            <person name="Stueber K."/>
            <person name="Theodoulou F.L."/>
            <person name="Tu H."/>
            <person name="Van de Peer Y."/>
            <person name="Verrier P.J."/>
            <person name="Waters E."/>
            <person name="Wood A."/>
            <person name="Yang L."/>
            <person name="Cove D."/>
            <person name="Cuming A."/>
            <person name="Hasebe M."/>
            <person name="Lucas S."/>
            <person name="Mishler D.B."/>
            <person name="Reski R."/>
            <person name="Grigoriev I."/>
            <person name="Quatrano R.S."/>
            <person name="Boore J.L."/>
        </authorList>
    </citation>
    <scope>NUCLEOTIDE SEQUENCE [LARGE SCALE GENOMIC DNA]</scope>
    <source>
        <strain evidence="3 4">cv. Gransden 2004</strain>
    </source>
</reference>
<gene>
    <name evidence="2" type="ORF">PHYPA_021329</name>
</gene>
<evidence type="ECO:0000313" key="3">
    <source>
        <dbReference type="EnsemblPlants" id="PAC:32984408.CDS.1"/>
    </source>
</evidence>